<evidence type="ECO:0000256" key="4">
    <source>
        <dbReference type="ARBA" id="ARBA00022741"/>
    </source>
</evidence>
<gene>
    <name evidence="8" type="ORF">GCM10007888_23620</name>
    <name evidence="7" type="ORF">MOX02_19870</name>
</gene>
<dbReference type="Pfam" id="PF00005">
    <property type="entry name" value="ABC_tran"/>
    <property type="match status" value="1"/>
</dbReference>
<evidence type="ECO:0000256" key="3">
    <source>
        <dbReference type="ARBA" id="ARBA00022458"/>
    </source>
</evidence>
<comment type="similarity">
    <text evidence="1">Belongs to the ABC transporter superfamily.</text>
</comment>
<dbReference type="EMBL" id="BSPK01000033">
    <property type="protein sequence ID" value="GLS63981.1"/>
    <property type="molecule type" value="Genomic_DNA"/>
</dbReference>
<evidence type="ECO:0000256" key="5">
    <source>
        <dbReference type="ARBA" id="ARBA00022840"/>
    </source>
</evidence>
<feature type="domain" description="ABC transporter" evidence="6">
    <location>
        <begin position="14"/>
        <end position="243"/>
    </location>
</feature>
<proteinExistence type="inferred from homology"/>
<dbReference type="PANTHER" id="PTHR42711">
    <property type="entry name" value="ABC TRANSPORTER ATP-BINDING PROTEIN"/>
    <property type="match status" value="1"/>
</dbReference>
<keyword evidence="4" id="KW-0547">Nucleotide-binding</keyword>
<dbReference type="Proteomes" id="UP001156856">
    <property type="component" value="Unassembled WGS sequence"/>
</dbReference>
<evidence type="ECO:0000313" key="8">
    <source>
        <dbReference type="EMBL" id="GLS63981.1"/>
    </source>
</evidence>
<dbReference type="InterPro" id="IPR027417">
    <property type="entry name" value="P-loop_NTPase"/>
</dbReference>
<keyword evidence="2" id="KW-0813">Transport</keyword>
<protein>
    <submittedName>
        <fullName evidence="7">Multidrug ABC transporter ATP-binding protein</fullName>
    </submittedName>
</protein>
<dbReference type="PANTHER" id="PTHR42711:SF5">
    <property type="entry name" value="ABC TRANSPORTER ATP-BINDING PROTEIN NATA"/>
    <property type="match status" value="1"/>
</dbReference>
<sequence>MPPGQRPEPSAPLAQVAGATLSLGGRRILEGVDLALAPGEILALLGPNGAGKSSLMRLVAGRLAPDSGTVRVAGADPFRRGAARRAIGWVPQEIALYPRLTVAENLGVFAALAGLRRSARAAALARALDRTGIAAVARTPVGQLSGGYQRRVNIAASLLGEPRLLLLDEPSAGVDLAARTAIHALLARLRDEGAAILIATHDFAEAERLADRVAFVGHGRIVREGPLGGLLARIRSGPPEHEVVLTEAPDRAAEAALRRFGFAPGGEAGPALAWRAAGRVGHGLDGAALLGTLRAQGVPAGEVRVRTPGLEALYRQALEPAGPVQAASLPRVARAAR</sequence>
<evidence type="ECO:0000313" key="10">
    <source>
        <dbReference type="Proteomes" id="UP001156856"/>
    </source>
</evidence>
<keyword evidence="3" id="KW-0536">Nodulation</keyword>
<comment type="caution">
    <text evidence="7">The sequence shown here is derived from an EMBL/GenBank/DDBJ whole genome shotgun (WGS) entry which is preliminary data.</text>
</comment>
<name>A0A512J257_9HYPH</name>
<dbReference type="InterPro" id="IPR050763">
    <property type="entry name" value="ABC_transporter_ATP-binding"/>
</dbReference>
<dbReference type="Proteomes" id="UP000321960">
    <property type="component" value="Unassembled WGS sequence"/>
</dbReference>
<dbReference type="SUPFAM" id="SSF52540">
    <property type="entry name" value="P-loop containing nucleoside triphosphate hydrolases"/>
    <property type="match status" value="1"/>
</dbReference>
<dbReference type="RefSeq" id="WP_147025612.1">
    <property type="nucleotide sequence ID" value="NZ_BJZU01000033.1"/>
</dbReference>
<evidence type="ECO:0000259" key="6">
    <source>
        <dbReference type="PROSITE" id="PS50893"/>
    </source>
</evidence>
<dbReference type="OrthoDB" id="9778547at2"/>
<dbReference type="Gene3D" id="3.40.50.300">
    <property type="entry name" value="P-loop containing nucleotide triphosphate hydrolases"/>
    <property type="match status" value="1"/>
</dbReference>
<evidence type="ECO:0000313" key="7">
    <source>
        <dbReference type="EMBL" id="GEP03949.1"/>
    </source>
</evidence>
<reference evidence="8" key="1">
    <citation type="journal article" date="2014" name="Int. J. Syst. Evol. Microbiol.">
        <title>Complete genome of a new Firmicutes species belonging to the dominant human colonic microbiota ('Ruminococcus bicirculans') reveals two chromosomes and a selective capacity to utilize plant glucans.</title>
        <authorList>
            <consortium name="NISC Comparative Sequencing Program"/>
            <person name="Wegmann U."/>
            <person name="Louis P."/>
            <person name="Goesmann A."/>
            <person name="Henrissat B."/>
            <person name="Duncan S.H."/>
            <person name="Flint H.J."/>
        </authorList>
    </citation>
    <scope>NUCLEOTIDE SEQUENCE</scope>
    <source>
        <strain evidence="8">NBRC 107715</strain>
    </source>
</reference>
<dbReference type="InterPro" id="IPR003439">
    <property type="entry name" value="ABC_transporter-like_ATP-bd"/>
</dbReference>
<dbReference type="PROSITE" id="PS50893">
    <property type="entry name" value="ABC_TRANSPORTER_2"/>
    <property type="match status" value="1"/>
</dbReference>
<evidence type="ECO:0000256" key="2">
    <source>
        <dbReference type="ARBA" id="ARBA00022448"/>
    </source>
</evidence>
<keyword evidence="10" id="KW-1185">Reference proteome</keyword>
<dbReference type="AlphaFoldDB" id="A0A512J257"/>
<reference evidence="7 9" key="3">
    <citation type="submission" date="2019-07" db="EMBL/GenBank/DDBJ databases">
        <title>Whole genome shotgun sequence of Methylobacterium oxalidis NBRC 107715.</title>
        <authorList>
            <person name="Hosoyama A."/>
            <person name="Uohara A."/>
            <person name="Ohji S."/>
            <person name="Ichikawa N."/>
        </authorList>
    </citation>
    <scope>NUCLEOTIDE SEQUENCE [LARGE SCALE GENOMIC DNA]</scope>
    <source>
        <strain evidence="7 9">NBRC 107715</strain>
    </source>
</reference>
<dbReference type="SMART" id="SM00382">
    <property type="entry name" value="AAA"/>
    <property type="match status" value="1"/>
</dbReference>
<keyword evidence="5 7" id="KW-0067">ATP-binding</keyword>
<organism evidence="7 9">
    <name type="scientific">Methylobacterium oxalidis</name>
    <dbReference type="NCBI Taxonomy" id="944322"/>
    <lineage>
        <taxon>Bacteria</taxon>
        <taxon>Pseudomonadati</taxon>
        <taxon>Pseudomonadota</taxon>
        <taxon>Alphaproteobacteria</taxon>
        <taxon>Hyphomicrobiales</taxon>
        <taxon>Methylobacteriaceae</taxon>
        <taxon>Methylobacterium</taxon>
    </lineage>
</organism>
<evidence type="ECO:0000256" key="1">
    <source>
        <dbReference type="ARBA" id="ARBA00005417"/>
    </source>
</evidence>
<dbReference type="InterPro" id="IPR003593">
    <property type="entry name" value="AAA+_ATPase"/>
</dbReference>
<dbReference type="CDD" id="cd03230">
    <property type="entry name" value="ABC_DR_subfamily_A"/>
    <property type="match status" value="1"/>
</dbReference>
<reference evidence="8" key="4">
    <citation type="submission" date="2023-01" db="EMBL/GenBank/DDBJ databases">
        <title>Draft genome sequence of Methylobacterium oxalidis strain NBRC 107715.</title>
        <authorList>
            <person name="Sun Q."/>
            <person name="Mori K."/>
        </authorList>
    </citation>
    <scope>NUCLEOTIDE SEQUENCE</scope>
    <source>
        <strain evidence="8">NBRC 107715</strain>
    </source>
</reference>
<evidence type="ECO:0000313" key="9">
    <source>
        <dbReference type="Proteomes" id="UP000321960"/>
    </source>
</evidence>
<dbReference type="GO" id="GO:0005524">
    <property type="term" value="F:ATP binding"/>
    <property type="evidence" value="ECO:0007669"/>
    <property type="project" value="UniProtKB-KW"/>
</dbReference>
<dbReference type="EMBL" id="BJZU01000033">
    <property type="protein sequence ID" value="GEP03949.1"/>
    <property type="molecule type" value="Genomic_DNA"/>
</dbReference>
<accession>A0A512J257</accession>
<reference evidence="10" key="2">
    <citation type="journal article" date="2019" name="Int. J. Syst. Evol. Microbiol.">
        <title>The Global Catalogue of Microorganisms (GCM) 10K type strain sequencing project: providing services to taxonomists for standard genome sequencing and annotation.</title>
        <authorList>
            <consortium name="The Broad Institute Genomics Platform"/>
            <consortium name="The Broad Institute Genome Sequencing Center for Infectious Disease"/>
            <person name="Wu L."/>
            <person name="Ma J."/>
        </authorList>
    </citation>
    <scope>NUCLEOTIDE SEQUENCE [LARGE SCALE GENOMIC DNA]</scope>
    <source>
        <strain evidence="10">NBRC 107715</strain>
    </source>
</reference>
<dbReference type="GO" id="GO:0016887">
    <property type="term" value="F:ATP hydrolysis activity"/>
    <property type="evidence" value="ECO:0007669"/>
    <property type="project" value="InterPro"/>
</dbReference>